<dbReference type="SMART" id="SM00324">
    <property type="entry name" value="RhoGAP"/>
    <property type="match status" value="1"/>
</dbReference>
<sequence length="318" mass="33644">MKRLIKHRLSNAAKKPPALVFSIPLANSLDYAGSHACLTTDFALNQTPTPTEPSGATLGAPAVANSPGASNDIIVPVVVNKCASRLRDVGLDSEGIFRKPGAARRIAELQEVFDDPGREYGAGFSGSDWEPYTTEDVADLLRRYLTRLPEPVIPPSFYKKFVQVVPDEGPADKGSIVANASTPTQPSQASGAAEPRTPASPTSPTSPPTPKTPTTPTAPTAIAVTPEQAEAYAALIRSLPTANRHLLLYLLDLLAAFAAHAESTRMPASSLAAVFHPSVLALPDDGEGLDALKHKQGQDVLERMISLYGEIIQIMGLV</sequence>
<feature type="region of interest" description="Disordered" evidence="2">
    <location>
        <begin position="172"/>
        <end position="219"/>
    </location>
</feature>
<dbReference type="InterPro" id="IPR008936">
    <property type="entry name" value="Rho_GTPase_activation_prot"/>
</dbReference>
<feature type="compositionally biased region" description="Low complexity" evidence="2">
    <location>
        <begin position="192"/>
        <end position="203"/>
    </location>
</feature>
<dbReference type="GO" id="GO:0005096">
    <property type="term" value="F:GTPase activator activity"/>
    <property type="evidence" value="ECO:0007669"/>
    <property type="project" value="UniProtKB-KW"/>
</dbReference>
<dbReference type="InterPro" id="IPR051025">
    <property type="entry name" value="RhoGAP"/>
</dbReference>
<dbReference type="GO" id="GO:0007165">
    <property type="term" value="P:signal transduction"/>
    <property type="evidence" value="ECO:0007669"/>
    <property type="project" value="InterPro"/>
</dbReference>
<evidence type="ECO:0000256" key="2">
    <source>
        <dbReference type="SAM" id="MobiDB-lite"/>
    </source>
</evidence>
<dbReference type="VEuPathDB" id="FungiDB:F503_05921"/>
<accession>S3CFD2</accession>
<dbReference type="eggNOG" id="KOG2710">
    <property type="taxonomic scope" value="Eukaryota"/>
</dbReference>
<feature type="compositionally biased region" description="Pro residues" evidence="2">
    <location>
        <begin position="204"/>
        <end position="213"/>
    </location>
</feature>
<evidence type="ECO:0000256" key="1">
    <source>
        <dbReference type="ARBA" id="ARBA00022468"/>
    </source>
</evidence>
<keyword evidence="5" id="KW-1185">Reference proteome</keyword>
<evidence type="ECO:0000313" key="4">
    <source>
        <dbReference type="EMBL" id="EPE10826.1"/>
    </source>
</evidence>
<dbReference type="AlphaFoldDB" id="S3CFD2"/>
<keyword evidence="1" id="KW-0343">GTPase activation</keyword>
<dbReference type="PANTHER" id="PTHR15228:SF25">
    <property type="entry name" value="F-BAR DOMAIN-CONTAINING PROTEIN"/>
    <property type="match status" value="1"/>
</dbReference>
<name>S3CFD2_OPHP1</name>
<dbReference type="STRING" id="1262450.S3CFD2"/>
<dbReference type="PROSITE" id="PS50238">
    <property type="entry name" value="RHOGAP"/>
    <property type="match status" value="1"/>
</dbReference>
<dbReference type="Proteomes" id="UP000016923">
    <property type="component" value="Unassembled WGS sequence"/>
</dbReference>
<feature type="domain" description="Rho-GAP" evidence="3">
    <location>
        <begin position="69"/>
        <end position="312"/>
    </location>
</feature>
<dbReference type="InterPro" id="IPR000198">
    <property type="entry name" value="RhoGAP_dom"/>
</dbReference>
<dbReference type="Gene3D" id="1.10.555.10">
    <property type="entry name" value="Rho GTPase activation protein"/>
    <property type="match status" value="1"/>
</dbReference>
<dbReference type="GO" id="GO:0005938">
    <property type="term" value="C:cell cortex"/>
    <property type="evidence" value="ECO:0007669"/>
    <property type="project" value="TreeGrafter"/>
</dbReference>
<evidence type="ECO:0000259" key="3">
    <source>
        <dbReference type="PROSITE" id="PS50238"/>
    </source>
</evidence>
<organism evidence="4 5">
    <name type="scientific">Ophiostoma piceae (strain UAMH 11346)</name>
    <name type="common">Sap stain fungus</name>
    <dbReference type="NCBI Taxonomy" id="1262450"/>
    <lineage>
        <taxon>Eukaryota</taxon>
        <taxon>Fungi</taxon>
        <taxon>Dikarya</taxon>
        <taxon>Ascomycota</taxon>
        <taxon>Pezizomycotina</taxon>
        <taxon>Sordariomycetes</taxon>
        <taxon>Sordariomycetidae</taxon>
        <taxon>Ophiostomatales</taxon>
        <taxon>Ophiostomataceae</taxon>
        <taxon>Ophiostoma</taxon>
    </lineage>
</organism>
<feature type="compositionally biased region" description="Polar residues" evidence="2">
    <location>
        <begin position="178"/>
        <end position="190"/>
    </location>
</feature>
<dbReference type="PANTHER" id="PTHR15228">
    <property type="entry name" value="SPERMATHECAL PHYSIOLOGY VARIANT"/>
    <property type="match status" value="1"/>
</dbReference>
<gene>
    <name evidence="4" type="ORF">F503_05921</name>
</gene>
<reference evidence="4 5" key="1">
    <citation type="journal article" date="2013" name="BMC Genomics">
        <title>The genome and transcriptome of the pine saprophyte Ophiostoma piceae, and a comparison with the bark beetle-associated pine pathogen Grosmannia clavigera.</title>
        <authorList>
            <person name="Haridas S."/>
            <person name="Wang Y."/>
            <person name="Lim L."/>
            <person name="Massoumi Alamouti S."/>
            <person name="Jackman S."/>
            <person name="Docking R."/>
            <person name="Robertson G."/>
            <person name="Birol I."/>
            <person name="Bohlmann J."/>
            <person name="Breuil C."/>
        </authorList>
    </citation>
    <scope>NUCLEOTIDE SEQUENCE [LARGE SCALE GENOMIC DNA]</scope>
    <source>
        <strain evidence="4 5">UAMH 11346</strain>
    </source>
</reference>
<dbReference type="OrthoDB" id="3196451at2759"/>
<evidence type="ECO:0000313" key="5">
    <source>
        <dbReference type="Proteomes" id="UP000016923"/>
    </source>
</evidence>
<dbReference type="EMBL" id="KE148146">
    <property type="protein sequence ID" value="EPE10826.1"/>
    <property type="molecule type" value="Genomic_DNA"/>
</dbReference>
<dbReference type="SUPFAM" id="SSF48350">
    <property type="entry name" value="GTPase activation domain, GAP"/>
    <property type="match status" value="1"/>
</dbReference>
<protein>
    <submittedName>
        <fullName evidence="4">Rho gtpase activator</fullName>
    </submittedName>
</protein>
<dbReference type="Pfam" id="PF00620">
    <property type="entry name" value="RhoGAP"/>
    <property type="match status" value="2"/>
</dbReference>
<dbReference type="HOGENOM" id="CLU_874636_0_0_1"/>
<dbReference type="GO" id="GO:0060237">
    <property type="term" value="P:regulation of fungal-type cell wall organization"/>
    <property type="evidence" value="ECO:0007669"/>
    <property type="project" value="TreeGrafter"/>
</dbReference>
<proteinExistence type="predicted"/>